<evidence type="ECO:0000313" key="1">
    <source>
        <dbReference type="EMBL" id="KAJ9049762.1"/>
    </source>
</evidence>
<keyword evidence="2" id="KW-1185">Reference proteome</keyword>
<protein>
    <submittedName>
        <fullName evidence="1">Uncharacterized protein</fullName>
    </submittedName>
</protein>
<dbReference type="EMBL" id="QTSX02007201">
    <property type="protein sequence ID" value="KAJ9049762.1"/>
    <property type="molecule type" value="Genomic_DNA"/>
</dbReference>
<evidence type="ECO:0000313" key="2">
    <source>
        <dbReference type="Proteomes" id="UP001165960"/>
    </source>
</evidence>
<comment type="caution">
    <text evidence="1">The sequence shown here is derived from an EMBL/GenBank/DDBJ whole genome shotgun (WGS) entry which is preliminary data.</text>
</comment>
<organism evidence="1 2">
    <name type="scientific">Entomophthora muscae</name>
    <dbReference type="NCBI Taxonomy" id="34485"/>
    <lineage>
        <taxon>Eukaryota</taxon>
        <taxon>Fungi</taxon>
        <taxon>Fungi incertae sedis</taxon>
        <taxon>Zoopagomycota</taxon>
        <taxon>Entomophthoromycotina</taxon>
        <taxon>Entomophthoromycetes</taxon>
        <taxon>Entomophthorales</taxon>
        <taxon>Entomophthoraceae</taxon>
        <taxon>Entomophthora</taxon>
    </lineage>
</organism>
<gene>
    <name evidence="1" type="ORF">DSO57_1021130</name>
</gene>
<proteinExistence type="predicted"/>
<reference evidence="1" key="1">
    <citation type="submission" date="2022-04" db="EMBL/GenBank/DDBJ databases">
        <title>Genome of the entomopathogenic fungus Entomophthora muscae.</title>
        <authorList>
            <person name="Elya C."/>
            <person name="Lovett B.R."/>
            <person name="Lee E."/>
            <person name="Macias A.M."/>
            <person name="Hajek A.E."/>
            <person name="De Bivort B.L."/>
            <person name="Kasson M.T."/>
            <person name="De Fine Licht H.H."/>
            <person name="Stajich J.E."/>
        </authorList>
    </citation>
    <scope>NUCLEOTIDE SEQUENCE</scope>
    <source>
        <strain evidence="1">Berkeley</strain>
    </source>
</reference>
<sequence>MLRVLREMLQRACCNPPRRDVWVGNDQLIAALVVPGRKTKLKPKFVPRKFCDPNLNPSQREAVSDGLSAHLVSLIHGPPGTGKTQTLVELINQLIRKKERILVCSASNAAVGKSF</sequence>
<accession>A0ACC2RI27</accession>
<name>A0ACC2RI27_9FUNG</name>
<dbReference type="Proteomes" id="UP001165960">
    <property type="component" value="Unassembled WGS sequence"/>
</dbReference>